<gene>
    <name evidence="2" type="ORF">Selli2_08690</name>
</gene>
<protein>
    <recommendedName>
        <fullName evidence="4">Rpn family recombination-promoting nuclease/putative transposase</fullName>
    </recommendedName>
</protein>
<evidence type="ECO:0000256" key="1">
    <source>
        <dbReference type="SAM" id="Coils"/>
    </source>
</evidence>
<keyword evidence="1" id="KW-0175">Coiled coil</keyword>
<name>A0A9W6CDR6_9FIRM</name>
<dbReference type="InterPro" id="IPR010106">
    <property type="entry name" value="RpnA"/>
</dbReference>
<dbReference type="EMBL" id="BSCH01000004">
    <property type="protein sequence ID" value="GLG89442.1"/>
    <property type="molecule type" value="Genomic_DNA"/>
</dbReference>
<sequence length="407" mass="47040">MQQNNMTNQTTAATSEEDFIMKPYIDWCFKELMRNPNTRRGFIAELLKLSPDQIGNTTILENELSKRSEEEKKGVLDVHVLLENGTQLDIEMQVVYMHYWDDRSLFYLCKMFSSQLHKGEDYDQLQKCVHVGVLNFTYYKNDDICYRKARIYDEETGSLYSDKLEIQVLELPKIPKEYHHPDGIIAWMKFFRGGKKEDLKEMSKGNSYLEEAYEDLMEMSQDEEKRRAYEARERAIRDQLSLQRQAERTFQQLTDAQEKLEEAARKIVEAERKVVEAEQKAAVAEQKAAVAEQKAVEAEQKAAVAEQKTAVAEQKTAVAERKTVEAEQKTIEAEQKTIEAEQRSEKTQGKLSEAQRLLETVRAQKDAAHEQGRKDAVMELYQEGVLNLEQAASACGMSPDDFQKQFV</sequence>
<evidence type="ECO:0000313" key="2">
    <source>
        <dbReference type="EMBL" id="GLG89442.1"/>
    </source>
</evidence>
<dbReference type="AlphaFoldDB" id="A0A9W6CDR6"/>
<dbReference type="PANTHER" id="PTHR41317:SF1">
    <property type="entry name" value="PD-(D_E)XK NUCLEASE FAMILY TRANSPOSASE"/>
    <property type="match status" value="1"/>
</dbReference>
<reference evidence="2" key="3">
    <citation type="journal article" date="2023" name="Int. J. Syst. Evol. Microbiol.">
        <title>Sellimonas catena sp. nov., isolated from human faeces.</title>
        <authorList>
            <person name="Hisatomi A."/>
            <person name="Ohkuma M."/>
            <person name="Sakamoto M."/>
        </authorList>
    </citation>
    <scope>NUCLEOTIDE SEQUENCE</scope>
    <source>
        <strain evidence="2">18CBH55</strain>
    </source>
</reference>
<dbReference type="RefSeq" id="WP_171027890.1">
    <property type="nucleotide sequence ID" value="NZ_BSCH01000004.1"/>
</dbReference>
<dbReference type="Pfam" id="PF12784">
    <property type="entry name" value="PDDEXK_2"/>
    <property type="match status" value="1"/>
</dbReference>
<proteinExistence type="predicted"/>
<accession>A0A9W6CDR6</accession>
<evidence type="ECO:0008006" key="4">
    <source>
        <dbReference type="Google" id="ProtNLM"/>
    </source>
</evidence>
<dbReference type="SUPFAM" id="SSF57997">
    <property type="entry name" value="Tropomyosin"/>
    <property type="match status" value="1"/>
</dbReference>
<reference evidence="2" key="2">
    <citation type="submission" date="2022-11" db="EMBL/GenBank/DDBJ databases">
        <title>Draft genome sequence of Sellimonas catena strain 18CBH55.</title>
        <authorList>
            <person name="Hisatomi A."/>
            <person name="Ohkuma M."/>
            <person name="Sakamoto M."/>
        </authorList>
    </citation>
    <scope>NUCLEOTIDE SEQUENCE</scope>
    <source>
        <strain evidence="2">18CBH55</strain>
    </source>
</reference>
<dbReference type="PANTHER" id="PTHR41317">
    <property type="entry name" value="PD-(D_E)XK NUCLEASE FAMILY TRANSPOSASE"/>
    <property type="match status" value="1"/>
</dbReference>
<feature type="coiled-coil region" evidence="1">
    <location>
        <begin position="243"/>
        <end position="371"/>
    </location>
</feature>
<dbReference type="Proteomes" id="UP001145094">
    <property type="component" value="Unassembled WGS sequence"/>
</dbReference>
<dbReference type="NCBIfam" id="TIGR01784">
    <property type="entry name" value="T_den_put_tspse"/>
    <property type="match status" value="1"/>
</dbReference>
<comment type="caution">
    <text evidence="2">The sequence shown here is derived from an EMBL/GenBank/DDBJ whole genome shotgun (WGS) entry which is preliminary data.</text>
</comment>
<evidence type="ECO:0000313" key="3">
    <source>
        <dbReference type="Proteomes" id="UP001145094"/>
    </source>
</evidence>
<organism evidence="2 3">
    <name type="scientific">Sellimonas catena</name>
    <dbReference type="NCBI Taxonomy" id="2994035"/>
    <lineage>
        <taxon>Bacteria</taxon>
        <taxon>Bacillati</taxon>
        <taxon>Bacillota</taxon>
        <taxon>Clostridia</taxon>
        <taxon>Lachnospirales</taxon>
        <taxon>Lachnospiraceae</taxon>
        <taxon>Sellimonas</taxon>
    </lineage>
</organism>
<reference evidence="2" key="1">
    <citation type="submission" date="2022-11" db="EMBL/GenBank/DDBJ databases">
        <title>Draft genome sequence of Sellimonas catena strain 18CBH55.</title>
        <authorList>
            <person name="Atsushi H."/>
            <person name="Moriya O."/>
            <person name="Mitsuo S."/>
        </authorList>
    </citation>
    <scope>NUCLEOTIDE SEQUENCE</scope>
    <source>
        <strain evidence="2">18CBH55</strain>
    </source>
</reference>